<protein>
    <recommendedName>
        <fullName evidence="4">Methyl-accepting chemotaxis protein</fullName>
    </recommendedName>
</protein>
<evidence type="ECO:0000313" key="3">
    <source>
        <dbReference type="Proteomes" id="UP000500826"/>
    </source>
</evidence>
<evidence type="ECO:0000256" key="1">
    <source>
        <dbReference type="SAM" id="Phobius"/>
    </source>
</evidence>
<dbReference type="EMBL" id="CP053418">
    <property type="protein sequence ID" value="QJW83613.1"/>
    <property type="molecule type" value="Genomic_DNA"/>
</dbReference>
<keyword evidence="1" id="KW-0812">Transmembrane</keyword>
<organism evidence="2 3">
    <name type="scientific">Ramlibacter terrae</name>
    <dbReference type="NCBI Taxonomy" id="2732511"/>
    <lineage>
        <taxon>Bacteria</taxon>
        <taxon>Pseudomonadati</taxon>
        <taxon>Pseudomonadota</taxon>
        <taxon>Betaproteobacteria</taxon>
        <taxon>Burkholderiales</taxon>
        <taxon>Comamonadaceae</taxon>
        <taxon>Ramlibacter</taxon>
    </lineage>
</organism>
<dbReference type="Proteomes" id="UP000500826">
    <property type="component" value="Chromosome"/>
</dbReference>
<proteinExistence type="predicted"/>
<gene>
    <name evidence="2" type="ORF">HK414_04545</name>
</gene>
<sequence>MRSFGQSLLRPARRLMDSLTYPRKFFLIFLLFALPLGLTVYLLLSEIQASIRFADKEIAGARFLRPLRNVQEAVARSRLAAERHADGAAADMRPDVVRADEQLQAALKELDAAQAAVGEVLQSAPKLAVVKDNAGFLRTRLLATPPVNTDQLHRKLQEDVGALLAHVGNESNLILDPDRTPTT</sequence>
<name>A0ABX6P0P0_9BURK</name>
<feature type="transmembrane region" description="Helical" evidence="1">
    <location>
        <begin position="25"/>
        <end position="44"/>
    </location>
</feature>
<keyword evidence="1" id="KW-0472">Membrane</keyword>
<accession>A0ABX6P0P0</accession>
<keyword evidence="1" id="KW-1133">Transmembrane helix</keyword>
<reference evidence="2 3" key="1">
    <citation type="submission" date="2020-05" db="EMBL/GenBank/DDBJ databases">
        <title>Ramlibacter rhizophilus sp. nov., isolated from rhizosphere soil of national flower Mugunghwa from South Korea.</title>
        <authorList>
            <person name="Zheng-Fei Y."/>
            <person name="Huan T."/>
        </authorList>
    </citation>
    <scope>NUCLEOTIDE SEQUENCE [LARGE SCALE GENOMIC DNA]</scope>
    <source>
        <strain evidence="2 3">H242</strain>
    </source>
</reference>
<keyword evidence="3" id="KW-1185">Reference proteome</keyword>
<evidence type="ECO:0008006" key="4">
    <source>
        <dbReference type="Google" id="ProtNLM"/>
    </source>
</evidence>
<evidence type="ECO:0000313" key="2">
    <source>
        <dbReference type="EMBL" id="QJW83613.1"/>
    </source>
</evidence>